<dbReference type="InterPro" id="IPR002694">
    <property type="entry name" value="Znf_CHC2"/>
</dbReference>
<sequence>MILKEQINKIINTISLKNFIHKYISLEKVGNNYRGFSPFNQENHPSFMVSEKKKI</sequence>
<dbReference type="InterPro" id="IPR050219">
    <property type="entry name" value="DnaG_primase"/>
</dbReference>
<dbReference type="Pfam" id="PF01807">
    <property type="entry name" value="Zn_ribbon_DnaG"/>
    <property type="match status" value="1"/>
</dbReference>
<feature type="domain" description="Zinc finger CHC2-type" evidence="4">
    <location>
        <begin position="4"/>
        <end position="55"/>
    </location>
</feature>
<evidence type="ECO:0000256" key="2">
    <source>
        <dbReference type="ARBA" id="ARBA00022771"/>
    </source>
</evidence>
<dbReference type="SUPFAM" id="SSF57783">
    <property type="entry name" value="Zinc beta-ribbon"/>
    <property type="match status" value="1"/>
</dbReference>
<gene>
    <name evidence="5" type="ORF">ABNO52_00550</name>
</gene>
<protein>
    <submittedName>
        <fullName evidence="5">CHC2 zinc finger domain-containing protein</fullName>
    </submittedName>
</protein>
<dbReference type="Gene3D" id="3.90.580.10">
    <property type="entry name" value="Zinc finger, CHC2-type domain"/>
    <property type="match status" value="1"/>
</dbReference>
<dbReference type="EMBL" id="CP157893">
    <property type="protein sequence ID" value="XBT18258.1"/>
    <property type="molecule type" value="Genomic_DNA"/>
</dbReference>
<keyword evidence="3" id="KW-0862">Zinc</keyword>
<dbReference type="GO" id="GO:0003899">
    <property type="term" value="F:DNA-directed RNA polymerase activity"/>
    <property type="evidence" value="ECO:0007669"/>
    <property type="project" value="InterPro"/>
</dbReference>
<dbReference type="AlphaFoldDB" id="A0AAU7QQR0"/>
<reference evidence="5" key="1">
    <citation type="submission" date="2024-06" db="EMBL/GenBank/DDBJ databases">
        <title>Diversity, functionality, and evolutionary history of bacterial symbionts in false click beetles (Coleoptera, Throscidae).</title>
        <authorList>
            <person name="Wierz J.C."/>
            <person name="Malm H."/>
            <person name="Kaltenpoth M."/>
            <person name="Engl T."/>
        </authorList>
    </citation>
    <scope>NUCLEOTIDE SEQUENCE</scope>
    <source>
        <strain evidence="5">Tser</strain>
    </source>
</reference>
<keyword evidence="1" id="KW-0479">Metal-binding</keyword>
<dbReference type="GO" id="GO:0005737">
    <property type="term" value="C:cytoplasm"/>
    <property type="evidence" value="ECO:0007669"/>
    <property type="project" value="TreeGrafter"/>
</dbReference>
<name>A0AAU7QQR0_9FLAO</name>
<evidence type="ECO:0000256" key="1">
    <source>
        <dbReference type="ARBA" id="ARBA00022723"/>
    </source>
</evidence>
<dbReference type="GO" id="GO:0003677">
    <property type="term" value="F:DNA binding"/>
    <property type="evidence" value="ECO:0007669"/>
    <property type="project" value="InterPro"/>
</dbReference>
<evidence type="ECO:0000313" key="5">
    <source>
        <dbReference type="EMBL" id="XBT18258.1"/>
    </source>
</evidence>
<keyword evidence="2" id="KW-0863">Zinc-finger</keyword>
<dbReference type="PANTHER" id="PTHR30313:SF2">
    <property type="entry name" value="DNA PRIMASE"/>
    <property type="match status" value="1"/>
</dbReference>
<dbReference type="GO" id="GO:0008270">
    <property type="term" value="F:zinc ion binding"/>
    <property type="evidence" value="ECO:0007669"/>
    <property type="project" value="UniProtKB-KW"/>
</dbReference>
<dbReference type="InterPro" id="IPR036977">
    <property type="entry name" value="DNA_primase_Znf_CHC2"/>
</dbReference>
<accession>A0AAU7QQR0</accession>
<proteinExistence type="predicted"/>
<evidence type="ECO:0000259" key="4">
    <source>
        <dbReference type="Pfam" id="PF01807"/>
    </source>
</evidence>
<evidence type="ECO:0000256" key="3">
    <source>
        <dbReference type="ARBA" id="ARBA00022833"/>
    </source>
</evidence>
<dbReference type="PANTHER" id="PTHR30313">
    <property type="entry name" value="DNA PRIMASE"/>
    <property type="match status" value="1"/>
</dbReference>
<organism evidence="5">
    <name type="scientific">Candidatus Shikimatogenerans sp. Tser</name>
    <dbReference type="NCBI Taxonomy" id="3158568"/>
    <lineage>
        <taxon>Bacteria</taxon>
        <taxon>Pseudomonadati</taxon>
        <taxon>Bacteroidota</taxon>
        <taxon>Flavobacteriia</taxon>
        <taxon>Flavobacteriales</taxon>
        <taxon>Candidatus Shikimatogenerans</taxon>
    </lineage>
</organism>
<dbReference type="GO" id="GO:0006269">
    <property type="term" value="P:DNA replication, synthesis of primer"/>
    <property type="evidence" value="ECO:0007669"/>
    <property type="project" value="TreeGrafter"/>
</dbReference>